<dbReference type="RefSeq" id="WP_010100625.1">
    <property type="nucleotide sequence ID" value="NZ_CP008726.1"/>
</dbReference>
<accession>A0AAI8B5S6</accession>
<dbReference type="CDD" id="cd14744">
    <property type="entry name" value="PAAR_CT_2"/>
    <property type="match status" value="1"/>
</dbReference>
<proteinExistence type="predicted"/>
<gene>
    <name evidence="2" type="ORF">DM82_3240</name>
</gene>
<dbReference type="Gene3D" id="2.60.200.60">
    <property type="match status" value="1"/>
</dbReference>
<organism evidence="2 3">
    <name type="scientific">Burkholderia oklahomensis</name>
    <dbReference type="NCBI Taxonomy" id="342113"/>
    <lineage>
        <taxon>Bacteria</taxon>
        <taxon>Pseudomonadati</taxon>
        <taxon>Pseudomonadota</taxon>
        <taxon>Betaproteobacteria</taxon>
        <taxon>Burkholderiales</taxon>
        <taxon>Burkholderiaceae</taxon>
        <taxon>Burkholderia</taxon>
        <taxon>pseudomallei group</taxon>
    </lineage>
</organism>
<evidence type="ECO:0000313" key="2">
    <source>
        <dbReference type="EMBL" id="AIO65994.1"/>
    </source>
</evidence>
<name>A0AAI8B5S6_9BURK</name>
<reference evidence="2 3" key="1">
    <citation type="submission" date="2014-06" db="EMBL/GenBank/DDBJ databases">
        <authorList>
            <person name="Bishop-Lilly K.A."/>
            <person name="Broomall S.M."/>
            <person name="Chain P.S."/>
            <person name="Chertkov O."/>
            <person name="Coyne S.R."/>
            <person name="Daligault H.E."/>
            <person name="Davenport K.W."/>
            <person name="Erkkila T."/>
            <person name="Frey K.G."/>
            <person name="Gibbons H.S."/>
            <person name="Gu W."/>
            <person name="Jaissle J."/>
            <person name="Johnson S.L."/>
            <person name="Koroleva G.I."/>
            <person name="Ladner J.T."/>
            <person name="Lo C.-C."/>
            <person name="Minogue T.D."/>
            <person name="Munk C."/>
            <person name="Palacios G.F."/>
            <person name="Redden C.L."/>
            <person name="Rosenzweig C.N."/>
            <person name="Scholz M.B."/>
            <person name="Teshima H."/>
            <person name="Xu Y."/>
        </authorList>
    </citation>
    <scope>NUCLEOTIDE SEQUENCE [LARGE SCALE GENOMIC DNA]</scope>
    <source>
        <strain evidence="2 3">EO147</strain>
    </source>
</reference>
<keyword evidence="3" id="KW-1185">Reference proteome</keyword>
<feature type="region of interest" description="Disordered" evidence="1">
    <location>
        <begin position="123"/>
        <end position="146"/>
    </location>
</feature>
<feature type="region of interest" description="Disordered" evidence="1">
    <location>
        <begin position="157"/>
        <end position="176"/>
    </location>
</feature>
<dbReference type="AlphaFoldDB" id="A0AAI8B5S6"/>
<evidence type="ECO:0000256" key="1">
    <source>
        <dbReference type="SAM" id="MobiDB-lite"/>
    </source>
</evidence>
<dbReference type="Proteomes" id="UP000029424">
    <property type="component" value="Chromosome 1"/>
</dbReference>
<dbReference type="EMBL" id="CP008726">
    <property type="protein sequence ID" value="AIO65994.1"/>
    <property type="molecule type" value="Genomic_DNA"/>
</dbReference>
<evidence type="ECO:0000313" key="3">
    <source>
        <dbReference type="Proteomes" id="UP000029424"/>
    </source>
</evidence>
<dbReference type="Pfam" id="PF05488">
    <property type="entry name" value="PAAR_motif"/>
    <property type="match status" value="1"/>
</dbReference>
<dbReference type="InterPro" id="IPR008727">
    <property type="entry name" value="PAAR_motif"/>
</dbReference>
<dbReference type="KEGG" id="bok:DM82_3240"/>
<protein>
    <submittedName>
        <fullName evidence="2">PAAR motif family protein</fullName>
    </submittedName>
</protein>
<sequence>MDAFIVEGDTTTHGGRVIGCASTTNVDGKPMARVGDMVTCPRCSGVYPIVTSKNPGFNLQGRAAAFEGDKTACGASLISSQTLARARVPMGSGGTGGRTATHEATTNAANSYRGRFQVLDEVTGKPVPNHPYSLETADGRTLTGTTDAEGYTQWHEADSPASLHFGSEASSEGGLA</sequence>